<dbReference type="EMBL" id="LS483452">
    <property type="protein sequence ID" value="SQH74605.1"/>
    <property type="molecule type" value="Genomic_DNA"/>
</dbReference>
<gene>
    <name evidence="1" type="ORF">SHEWBE_0620</name>
</gene>
<name>A0A330LXK8_9GAMM</name>
<evidence type="ECO:0000313" key="2">
    <source>
        <dbReference type="Proteomes" id="UP000250123"/>
    </source>
</evidence>
<evidence type="ECO:0000313" key="1">
    <source>
        <dbReference type="EMBL" id="SQH74605.1"/>
    </source>
</evidence>
<proteinExistence type="predicted"/>
<protein>
    <submittedName>
        <fullName evidence="1">Uncharacterized protein</fullName>
    </submittedName>
</protein>
<accession>A0A330LXK8</accession>
<reference evidence="2" key="1">
    <citation type="submission" date="2018-06" db="EMBL/GenBank/DDBJ databases">
        <authorList>
            <person name="Cea G.-C."/>
            <person name="William W."/>
        </authorList>
    </citation>
    <scope>NUCLEOTIDE SEQUENCE [LARGE SCALE GENOMIC DNA]</scope>
    <source>
        <strain evidence="2">DB21MT-2</strain>
    </source>
</reference>
<dbReference type="AlphaFoldDB" id="A0A330LXK8"/>
<dbReference type="KEGG" id="sbk:SHEWBE_0620"/>
<sequence length="53" mass="6017">MLLIFEASLIRPPTINQQHNAPVTSFQFNVQQSTVVTDTTETSVHYNRRTGNL</sequence>
<dbReference type="Proteomes" id="UP000250123">
    <property type="component" value="Chromosome SHEWBE"/>
</dbReference>
<organism evidence="1 2">
    <name type="scientific">Shewanella benthica</name>
    <dbReference type="NCBI Taxonomy" id="43661"/>
    <lineage>
        <taxon>Bacteria</taxon>
        <taxon>Pseudomonadati</taxon>
        <taxon>Pseudomonadota</taxon>
        <taxon>Gammaproteobacteria</taxon>
        <taxon>Alteromonadales</taxon>
        <taxon>Shewanellaceae</taxon>
        <taxon>Shewanella</taxon>
    </lineage>
</organism>